<accession>A0A392VAT9</accession>
<evidence type="ECO:0000313" key="2">
    <source>
        <dbReference type="Proteomes" id="UP000265520"/>
    </source>
</evidence>
<dbReference type="EMBL" id="LXQA011089299">
    <property type="protein sequence ID" value="MCI84369.1"/>
    <property type="molecule type" value="Genomic_DNA"/>
</dbReference>
<proteinExistence type="predicted"/>
<organism evidence="1 2">
    <name type="scientific">Trifolium medium</name>
    <dbReference type="NCBI Taxonomy" id="97028"/>
    <lineage>
        <taxon>Eukaryota</taxon>
        <taxon>Viridiplantae</taxon>
        <taxon>Streptophyta</taxon>
        <taxon>Embryophyta</taxon>
        <taxon>Tracheophyta</taxon>
        <taxon>Spermatophyta</taxon>
        <taxon>Magnoliopsida</taxon>
        <taxon>eudicotyledons</taxon>
        <taxon>Gunneridae</taxon>
        <taxon>Pentapetalae</taxon>
        <taxon>rosids</taxon>
        <taxon>fabids</taxon>
        <taxon>Fabales</taxon>
        <taxon>Fabaceae</taxon>
        <taxon>Papilionoideae</taxon>
        <taxon>50 kb inversion clade</taxon>
        <taxon>NPAAA clade</taxon>
        <taxon>Hologalegina</taxon>
        <taxon>IRL clade</taxon>
        <taxon>Trifolieae</taxon>
        <taxon>Trifolium</taxon>
    </lineage>
</organism>
<sequence>RHVTKSVFIAAWIKDIHDATVVEVDDGENRGGNGKIGGHKSTVSHTVQSIEIVSFRAGELVWWK</sequence>
<comment type="caution">
    <text evidence="1">The sequence shown here is derived from an EMBL/GenBank/DDBJ whole genome shotgun (WGS) entry which is preliminary data.</text>
</comment>
<keyword evidence="2" id="KW-1185">Reference proteome</keyword>
<evidence type="ECO:0000313" key="1">
    <source>
        <dbReference type="EMBL" id="MCI84369.1"/>
    </source>
</evidence>
<dbReference type="Proteomes" id="UP000265520">
    <property type="component" value="Unassembled WGS sequence"/>
</dbReference>
<name>A0A392VAT9_9FABA</name>
<reference evidence="1 2" key="1">
    <citation type="journal article" date="2018" name="Front. Plant Sci.">
        <title>Red Clover (Trifolium pratense) and Zigzag Clover (T. medium) - A Picture of Genomic Similarities and Differences.</title>
        <authorList>
            <person name="Dluhosova J."/>
            <person name="Istvanek J."/>
            <person name="Nedelnik J."/>
            <person name="Repkova J."/>
        </authorList>
    </citation>
    <scope>NUCLEOTIDE SEQUENCE [LARGE SCALE GENOMIC DNA]</scope>
    <source>
        <strain evidence="2">cv. 10/8</strain>
        <tissue evidence="1">Leaf</tissue>
    </source>
</reference>
<dbReference type="AlphaFoldDB" id="A0A392VAT9"/>
<feature type="non-terminal residue" evidence="1">
    <location>
        <position position="1"/>
    </location>
</feature>
<protein>
    <submittedName>
        <fullName evidence="1">Uncharacterized protein</fullName>
    </submittedName>
</protein>